<dbReference type="PROSITE" id="PS00141">
    <property type="entry name" value="ASP_PROTEASE"/>
    <property type="match status" value="1"/>
</dbReference>
<dbReference type="InterPro" id="IPR001878">
    <property type="entry name" value="Znf_CCHC"/>
</dbReference>
<evidence type="ECO:0000256" key="15">
    <source>
        <dbReference type="PROSITE-ProRule" id="PRU00047"/>
    </source>
</evidence>
<evidence type="ECO:0000259" key="18">
    <source>
        <dbReference type="PROSITE" id="PS50175"/>
    </source>
</evidence>
<evidence type="ECO:0000256" key="7">
    <source>
        <dbReference type="ARBA" id="ARBA00022759"/>
    </source>
</evidence>
<dbReference type="InterPro" id="IPR001995">
    <property type="entry name" value="Peptidase_A2_cat"/>
</dbReference>
<feature type="domain" description="CCHC-type" evidence="17">
    <location>
        <begin position="76"/>
        <end position="93"/>
    </location>
</feature>
<dbReference type="GO" id="GO:0004519">
    <property type="term" value="F:endonuclease activity"/>
    <property type="evidence" value="ECO:0007669"/>
    <property type="project" value="UniProtKB-KW"/>
</dbReference>
<dbReference type="GO" id="GO:0006508">
    <property type="term" value="P:proteolysis"/>
    <property type="evidence" value="ECO:0007669"/>
    <property type="project" value="UniProtKB-KW"/>
</dbReference>
<keyword evidence="3" id="KW-0808">Transferase</keyword>
<keyword evidence="7" id="KW-0255">Endonuclease</keyword>
<dbReference type="Pfam" id="PF17921">
    <property type="entry name" value="Integrase_H2C2"/>
    <property type="match status" value="1"/>
</dbReference>
<organism evidence="21">
    <name type="scientific">Zeugodacus cucurbitae</name>
    <name type="common">Melon fruit fly</name>
    <name type="synonym">Bactrocera cucurbitae</name>
    <dbReference type="NCBI Taxonomy" id="28588"/>
    <lineage>
        <taxon>Eukaryota</taxon>
        <taxon>Metazoa</taxon>
        <taxon>Ecdysozoa</taxon>
        <taxon>Arthropoda</taxon>
        <taxon>Hexapoda</taxon>
        <taxon>Insecta</taxon>
        <taxon>Pterygota</taxon>
        <taxon>Neoptera</taxon>
        <taxon>Endopterygota</taxon>
        <taxon>Diptera</taxon>
        <taxon>Brachycera</taxon>
        <taxon>Muscomorpha</taxon>
        <taxon>Tephritoidea</taxon>
        <taxon>Tephritidae</taxon>
        <taxon>Zeugodacus</taxon>
        <taxon>Zeugodacus</taxon>
    </lineage>
</organism>
<dbReference type="Gene3D" id="3.10.10.10">
    <property type="entry name" value="HIV Type 1 Reverse Transcriptase, subunit A, domain 1"/>
    <property type="match status" value="1"/>
</dbReference>
<dbReference type="Pfam" id="PF00098">
    <property type="entry name" value="zf-CCHC"/>
    <property type="match status" value="1"/>
</dbReference>
<keyword evidence="9" id="KW-0460">Magnesium</keyword>
<evidence type="ECO:0000256" key="8">
    <source>
        <dbReference type="ARBA" id="ARBA00022801"/>
    </source>
</evidence>
<evidence type="ECO:0000259" key="20">
    <source>
        <dbReference type="PROSITE" id="PS50994"/>
    </source>
</evidence>
<dbReference type="SUPFAM" id="SSF56672">
    <property type="entry name" value="DNA/RNA polymerases"/>
    <property type="match status" value="1"/>
</dbReference>
<evidence type="ECO:0000256" key="2">
    <source>
        <dbReference type="ARBA" id="ARBA00022670"/>
    </source>
</evidence>
<feature type="domain" description="CCHC-type" evidence="17">
    <location>
        <begin position="98"/>
        <end position="112"/>
    </location>
</feature>
<dbReference type="CDD" id="cd09274">
    <property type="entry name" value="RNase_HI_RT_Ty3"/>
    <property type="match status" value="1"/>
</dbReference>
<dbReference type="PROSITE" id="PS50158">
    <property type="entry name" value="ZF_CCHC"/>
    <property type="match status" value="3"/>
</dbReference>
<dbReference type="InterPro" id="IPR000477">
    <property type="entry name" value="RT_dom"/>
</dbReference>
<dbReference type="InterPro" id="IPR036397">
    <property type="entry name" value="RNaseH_sf"/>
</dbReference>
<dbReference type="GO" id="GO:0003723">
    <property type="term" value="F:RNA binding"/>
    <property type="evidence" value="ECO:0007669"/>
    <property type="project" value="UniProtKB-KW"/>
</dbReference>
<keyword evidence="11" id="KW-0229">DNA integration</keyword>
<dbReference type="Gene3D" id="4.10.60.10">
    <property type="entry name" value="Zinc finger, CCHC-type"/>
    <property type="match status" value="1"/>
</dbReference>
<dbReference type="InterPro" id="IPR012337">
    <property type="entry name" value="RNaseH-like_sf"/>
</dbReference>
<dbReference type="PROSITE" id="PS50175">
    <property type="entry name" value="ASP_PROT_RETROV"/>
    <property type="match status" value="1"/>
</dbReference>
<keyword evidence="12" id="KW-0695">RNA-directed DNA polymerase</keyword>
<evidence type="ECO:0000256" key="6">
    <source>
        <dbReference type="ARBA" id="ARBA00022750"/>
    </source>
</evidence>
<dbReference type="InterPro" id="IPR036875">
    <property type="entry name" value="Znf_CCHC_sf"/>
</dbReference>
<feature type="region of interest" description="Disordered" evidence="16">
    <location>
        <begin position="1"/>
        <end position="21"/>
    </location>
</feature>
<protein>
    <recommendedName>
        <fullName evidence="1">RNA-directed DNA polymerase</fullName>
        <ecNumber evidence="1">2.7.7.49</ecNumber>
    </recommendedName>
</protein>
<dbReference type="PANTHER" id="PTHR37984:SF5">
    <property type="entry name" value="PROTEIN NYNRIN-LIKE"/>
    <property type="match status" value="1"/>
</dbReference>
<dbReference type="Pfam" id="PF17919">
    <property type="entry name" value="RT_RNaseH_2"/>
    <property type="match status" value="1"/>
</dbReference>
<reference evidence="21" key="1">
    <citation type="submission" date="2014-11" db="EMBL/GenBank/DDBJ databases">
        <authorList>
            <person name="Geib S."/>
        </authorList>
    </citation>
    <scope>NUCLEOTIDE SEQUENCE</scope>
</reference>
<feature type="region of interest" description="Disordered" evidence="16">
    <location>
        <begin position="39"/>
        <end position="66"/>
    </location>
</feature>
<gene>
    <name evidence="21" type="primary">TY3B-I_0</name>
    <name evidence="21" type="ORF">g.5941</name>
</gene>
<keyword evidence="4" id="KW-0548">Nucleotidyltransferase</keyword>
<feature type="compositionally biased region" description="Basic and acidic residues" evidence="16">
    <location>
        <begin position="1"/>
        <end position="16"/>
    </location>
</feature>
<name>A0A0A1WKC8_ZEUCU</name>
<dbReference type="InterPro" id="IPR021109">
    <property type="entry name" value="Peptidase_aspartic_dom_sf"/>
</dbReference>
<dbReference type="SUPFAM" id="SSF57756">
    <property type="entry name" value="Retrovirus zinc finger-like domains"/>
    <property type="match status" value="1"/>
</dbReference>
<keyword evidence="8" id="KW-0378">Hydrolase</keyword>
<dbReference type="PANTHER" id="PTHR37984">
    <property type="entry name" value="PROTEIN CBG26694"/>
    <property type="match status" value="1"/>
</dbReference>
<dbReference type="GO" id="GO:0042575">
    <property type="term" value="C:DNA polymerase complex"/>
    <property type="evidence" value="ECO:0007669"/>
    <property type="project" value="UniProtKB-ARBA"/>
</dbReference>
<evidence type="ECO:0000256" key="4">
    <source>
        <dbReference type="ARBA" id="ARBA00022695"/>
    </source>
</evidence>
<dbReference type="InterPro" id="IPR001969">
    <property type="entry name" value="Aspartic_peptidase_AS"/>
</dbReference>
<evidence type="ECO:0000313" key="21">
    <source>
        <dbReference type="EMBL" id="JAC99140.1"/>
    </source>
</evidence>
<dbReference type="SUPFAM" id="SSF50630">
    <property type="entry name" value="Acid proteases"/>
    <property type="match status" value="1"/>
</dbReference>
<dbReference type="Pfam" id="PF13975">
    <property type="entry name" value="gag-asp_proteas"/>
    <property type="match status" value="1"/>
</dbReference>
<dbReference type="AlphaFoldDB" id="A0A0A1WKC8"/>
<dbReference type="InterPro" id="IPR043502">
    <property type="entry name" value="DNA/RNA_pol_sf"/>
</dbReference>
<dbReference type="InterPro" id="IPR041588">
    <property type="entry name" value="Integrase_H2C2"/>
</dbReference>
<dbReference type="FunFam" id="3.10.20.370:FF:000001">
    <property type="entry name" value="Retrovirus-related Pol polyprotein from transposon 17.6-like protein"/>
    <property type="match status" value="1"/>
</dbReference>
<dbReference type="GO" id="GO:0004190">
    <property type="term" value="F:aspartic-type endopeptidase activity"/>
    <property type="evidence" value="ECO:0007669"/>
    <property type="project" value="UniProtKB-KW"/>
</dbReference>
<evidence type="ECO:0000259" key="19">
    <source>
        <dbReference type="PROSITE" id="PS50878"/>
    </source>
</evidence>
<dbReference type="CDD" id="cd00303">
    <property type="entry name" value="retropepsin_like"/>
    <property type="match status" value="1"/>
</dbReference>
<feature type="domain" description="Integrase catalytic" evidence="20">
    <location>
        <begin position="896"/>
        <end position="1054"/>
    </location>
</feature>
<dbReference type="Gene3D" id="3.30.70.270">
    <property type="match status" value="2"/>
</dbReference>
<dbReference type="Gene3D" id="1.10.340.70">
    <property type="match status" value="1"/>
</dbReference>
<feature type="domain" description="CCHC-type" evidence="17">
    <location>
        <begin position="29"/>
        <end position="46"/>
    </location>
</feature>
<evidence type="ECO:0000256" key="9">
    <source>
        <dbReference type="ARBA" id="ARBA00022842"/>
    </source>
</evidence>
<evidence type="ECO:0000256" key="10">
    <source>
        <dbReference type="ARBA" id="ARBA00022884"/>
    </source>
</evidence>
<dbReference type="Gene3D" id="2.40.70.10">
    <property type="entry name" value="Acid Proteases"/>
    <property type="match status" value="1"/>
</dbReference>
<keyword evidence="10" id="KW-0694">RNA-binding</keyword>
<keyword evidence="2" id="KW-0645">Protease</keyword>
<dbReference type="Gene3D" id="3.30.420.10">
    <property type="entry name" value="Ribonuclease H-like superfamily/Ribonuclease H"/>
    <property type="match status" value="1"/>
</dbReference>
<evidence type="ECO:0000256" key="12">
    <source>
        <dbReference type="ARBA" id="ARBA00022918"/>
    </source>
</evidence>
<dbReference type="GO" id="GO:0003964">
    <property type="term" value="F:RNA-directed DNA polymerase activity"/>
    <property type="evidence" value="ECO:0007669"/>
    <property type="project" value="UniProtKB-KW"/>
</dbReference>
<keyword evidence="13" id="KW-0238">DNA-binding</keyword>
<keyword evidence="6" id="KW-0064">Aspartyl protease</keyword>
<dbReference type="CDD" id="cd01647">
    <property type="entry name" value="RT_LTR"/>
    <property type="match status" value="1"/>
</dbReference>
<dbReference type="InterPro" id="IPR041577">
    <property type="entry name" value="RT_RNaseH_2"/>
</dbReference>
<evidence type="ECO:0000256" key="13">
    <source>
        <dbReference type="ARBA" id="ARBA00023125"/>
    </source>
</evidence>
<dbReference type="InterPro" id="IPR050951">
    <property type="entry name" value="Retrovirus_Pol_polyprotein"/>
</dbReference>
<keyword evidence="5" id="KW-0540">Nuclease</keyword>
<sequence length="1200" mass="136849">ERVHDSRQPSSKEKSWHGVATPVEPRVQRKCFKCGSESHLANGCDKNERVHDSRQPSSKEKSWHGVATPVEPRVQRKCFKCGSESHLANGCDKIRQIKCFKCGQMGHRKIECDRRNDVHVNTESKRNSALTVWKTSGIFKPMKMGNLVISALIDTGADVSLMRYDMFKRTGISKLSDNRSILGGIKGSEVSTLGTFEINIEVDGINFTVTFHVTGLNDLPYEVILGNDILKNVNIFFSEKGAKFGRKSLESLNDKENLGIRQICQSKDGKDFELLKEKEEENNAGGSNLALTEFAALCVAMEEKDSNSIIDLDLGHLKIEQADTVLKMVHSFKPVKQTQSPVQMKILITDDIPVYQTPRRVSCVDQKIIDNQIDNWLNEGIIRQSNSEYASPVVLVSKKDGTKRLCCDFRKINEKIIRDNFPMVLIDDVLEKLQGASVFTTLDLANGFFHVPVDEGSKRYTSFVTYGGQYEFNFVPFGLSNSPAIFCRYISSIFRDLIQQGIVVIYMDDIIIPGQTIEESIEKLRTVLTRAATYGLRIKWTKCFFLKKKIEFLGYVIENGSIRPSEGKVKAVQQFPLPRDKKGLQRYLGLTSYFRRFIEGYASIAKPLSDMLRKDAKYHIGEQQLLAFQQLKLALMKAPVLQIYDPKAQTEIHTDASMYGYGAVLLQKNSDDQQFHPVQFMSKKTTPAEEKYNSYELEVLAIIQALKKWRVYVLGQKFRIVTDCNAFTMTIKKRDVPLRVARWAMYLQDFDYVIEHRKNSRMRHVDALSRVACMIIEDSVAHRLREAQKSDEWIRAIIQVLGKCEYEDFFMRNGLVYKDHVNELVVVPEAMEDEIISIAHRQGHLSAKKTQEYLEKSFYIPKISTKVGKVVKNCVECIIINTKAGKKEGFLSPIDKEDRPLQTYHIDHVGPLEVTNKKYQHLLVVVDAFSKFVWLYPTKSTDANSVVDRLTKQSAVFGNPKRIVTDRGSAFTSNIFHNYCTEQNIQHLTISTGVPRGNGQVERMHRILVPMLAKLCHDNPACWYKYVEKVQRIINNTPPRSTKLSPFKILTGLEMRQCEDIEIKSLLEDCIMKELGDERDNIRKLAQENICKIQEENKQTFNSKRKAEVIYKVGDLVAIKRTQYGPNLKLKQKYFGPYEVKVVKPHGRYEVQKVGENEGPRNTVTVAEYMKSFGANDGAGRPIVGVEPVGKRSTRSGCYF</sequence>
<evidence type="ECO:0000256" key="14">
    <source>
        <dbReference type="ARBA" id="ARBA00023268"/>
    </source>
</evidence>
<feature type="non-terminal residue" evidence="21">
    <location>
        <position position="1"/>
    </location>
</feature>
<evidence type="ECO:0000256" key="1">
    <source>
        <dbReference type="ARBA" id="ARBA00012493"/>
    </source>
</evidence>
<evidence type="ECO:0000256" key="11">
    <source>
        <dbReference type="ARBA" id="ARBA00022908"/>
    </source>
</evidence>
<feature type="compositionally biased region" description="Basic and acidic residues" evidence="16">
    <location>
        <begin position="45"/>
        <end position="63"/>
    </location>
</feature>
<evidence type="ECO:0000256" key="5">
    <source>
        <dbReference type="ARBA" id="ARBA00022722"/>
    </source>
</evidence>
<dbReference type="Pfam" id="PF00078">
    <property type="entry name" value="RVT_1"/>
    <property type="match status" value="1"/>
</dbReference>
<feature type="domain" description="Peptidase A2" evidence="18">
    <location>
        <begin position="149"/>
        <end position="187"/>
    </location>
</feature>
<dbReference type="InterPro" id="IPR043128">
    <property type="entry name" value="Rev_trsase/Diguanyl_cyclase"/>
</dbReference>
<dbReference type="InterPro" id="IPR001584">
    <property type="entry name" value="Integrase_cat-core"/>
</dbReference>
<feature type="domain" description="Reverse transcriptase" evidence="19">
    <location>
        <begin position="377"/>
        <end position="557"/>
    </location>
</feature>
<keyword evidence="15" id="KW-0479">Metal-binding</keyword>
<proteinExistence type="predicted"/>
<dbReference type="EC" id="2.7.7.49" evidence="1"/>
<dbReference type="EMBL" id="GBXI01015151">
    <property type="protein sequence ID" value="JAC99140.1"/>
    <property type="molecule type" value="Transcribed_RNA"/>
</dbReference>
<dbReference type="PROSITE" id="PS50994">
    <property type="entry name" value="INTEGRASE"/>
    <property type="match status" value="1"/>
</dbReference>
<keyword evidence="14" id="KW-0511">Multifunctional enzyme</keyword>
<dbReference type="GO" id="GO:0008270">
    <property type="term" value="F:zinc ion binding"/>
    <property type="evidence" value="ECO:0007669"/>
    <property type="project" value="UniProtKB-KW"/>
</dbReference>
<keyword evidence="15" id="KW-0863">Zinc-finger</keyword>
<dbReference type="GO" id="GO:0015074">
    <property type="term" value="P:DNA integration"/>
    <property type="evidence" value="ECO:0007669"/>
    <property type="project" value="UniProtKB-KW"/>
</dbReference>
<evidence type="ECO:0000259" key="17">
    <source>
        <dbReference type="PROSITE" id="PS50158"/>
    </source>
</evidence>
<dbReference type="SMART" id="SM00343">
    <property type="entry name" value="ZnF_C2HC"/>
    <property type="match status" value="3"/>
</dbReference>
<keyword evidence="15" id="KW-0862">Zinc</keyword>
<dbReference type="PROSITE" id="PS50878">
    <property type="entry name" value="RT_POL"/>
    <property type="match status" value="1"/>
</dbReference>
<dbReference type="Pfam" id="PF00665">
    <property type="entry name" value="rve"/>
    <property type="match status" value="1"/>
</dbReference>
<dbReference type="FunFam" id="3.30.70.270:FF:000023">
    <property type="entry name" value="Pol"/>
    <property type="match status" value="1"/>
</dbReference>
<reference evidence="21" key="2">
    <citation type="journal article" date="2015" name="Gigascience">
        <title>Reconstructing a comprehensive transcriptome assembly of a white-pupal translocated strain of the pest fruit fly Bactrocera cucurbitae.</title>
        <authorList>
            <person name="Sim S.B."/>
            <person name="Calla B."/>
            <person name="Hall B."/>
            <person name="DeRego T."/>
            <person name="Geib S.M."/>
        </authorList>
    </citation>
    <scope>NUCLEOTIDE SEQUENCE</scope>
</reference>
<accession>A0A0A1WKC8</accession>
<evidence type="ECO:0000256" key="16">
    <source>
        <dbReference type="SAM" id="MobiDB-lite"/>
    </source>
</evidence>
<dbReference type="SUPFAM" id="SSF53098">
    <property type="entry name" value="Ribonuclease H-like"/>
    <property type="match status" value="1"/>
</dbReference>
<evidence type="ECO:0000256" key="3">
    <source>
        <dbReference type="ARBA" id="ARBA00022679"/>
    </source>
</evidence>
<dbReference type="GO" id="GO:0003677">
    <property type="term" value="F:DNA binding"/>
    <property type="evidence" value="ECO:0007669"/>
    <property type="project" value="UniProtKB-KW"/>
</dbReference>